<evidence type="ECO:0000313" key="3">
    <source>
        <dbReference type="EMBL" id="MFI1963097.1"/>
    </source>
</evidence>
<feature type="region of interest" description="Disordered" evidence="1">
    <location>
        <begin position="1"/>
        <end position="31"/>
    </location>
</feature>
<dbReference type="SUPFAM" id="SSF51658">
    <property type="entry name" value="Xylose isomerase-like"/>
    <property type="match status" value="1"/>
</dbReference>
<dbReference type="RefSeq" id="WP_079101767.1">
    <property type="nucleotide sequence ID" value="NZ_JBIRWE010000001.1"/>
</dbReference>
<evidence type="ECO:0000259" key="2">
    <source>
        <dbReference type="Pfam" id="PF01261"/>
    </source>
</evidence>
<sequence length="331" mass="34841">MSNSLSFGDDPSRPDRPSQSGRSPRPSRRRFLGGALGSALATVAAVGAAGAASGTTAAASTAAYGTATGPAAYGPAAHGKRRIPPGGIGMHLYTMRTPLAEDFEGTLAQLAEIGYATVGVSGRHGHSAADIRRMLDATGLKAVLEHVGYDTVAGDGLPQAIEDVRTLGGRWVVVPSLPSALHTPAGFREAARALNRAGRAAREAGLGPVLFHNHDADHQVVGGEVLYDILVAETDPHLVGFELDLYWVVKGGADPVRYFTGHPGRFPALHVKDMAPDGDFADVGSGVLDFPGMFRHARSGGVRQWLIEHDRPADPFATARNSYRALRNMRF</sequence>
<keyword evidence="4" id="KW-1185">Reference proteome</keyword>
<dbReference type="PANTHER" id="PTHR12110:SF41">
    <property type="entry name" value="INOSOSE DEHYDRATASE"/>
    <property type="match status" value="1"/>
</dbReference>
<dbReference type="Gene3D" id="3.20.20.150">
    <property type="entry name" value="Divalent-metal-dependent TIM barrel enzymes"/>
    <property type="match status" value="1"/>
</dbReference>
<comment type="caution">
    <text evidence="3">The sequence shown here is derived from an EMBL/GenBank/DDBJ whole genome shotgun (WGS) entry which is preliminary data.</text>
</comment>
<dbReference type="GO" id="GO:0016853">
    <property type="term" value="F:isomerase activity"/>
    <property type="evidence" value="ECO:0007669"/>
    <property type="project" value="UniProtKB-KW"/>
</dbReference>
<reference evidence="3 4" key="1">
    <citation type="submission" date="2024-10" db="EMBL/GenBank/DDBJ databases">
        <title>The Natural Products Discovery Center: Release of the First 8490 Sequenced Strains for Exploring Actinobacteria Biosynthetic Diversity.</title>
        <authorList>
            <person name="Kalkreuter E."/>
            <person name="Kautsar S.A."/>
            <person name="Yang D."/>
            <person name="Bader C.D."/>
            <person name="Teijaro C.N."/>
            <person name="Fluegel L."/>
            <person name="Davis C.M."/>
            <person name="Simpson J.R."/>
            <person name="Lauterbach L."/>
            <person name="Steele A.D."/>
            <person name="Gui C."/>
            <person name="Meng S."/>
            <person name="Li G."/>
            <person name="Viehrig K."/>
            <person name="Ye F."/>
            <person name="Su P."/>
            <person name="Kiefer A.F."/>
            <person name="Nichols A."/>
            <person name="Cepeda A.J."/>
            <person name="Yan W."/>
            <person name="Fan B."/>
            <person name="Jiang Y."/>
            <person name="Adhikari A."/>
            <person name="Zheng C.-J."/>
            <person name="Schuster L."/>
            <person name="Cowan T.M."/>
            <person name="Smanski M.J."/>
            <person name="Chevrette M.G."/>
            <person name="De Carvalho L.P.S."/>
            <person name="Shen B."/>
        </authorList>
    </citation>
    <scope>NUCLEOTIDE SEQUENCE [LARGE SCALE GENOMIC DNA]</scope>
    <source>
        <strain evidence="3 4">NPDC020327</strain>
    </source>
</reference>
<keyword evidence="3" id="KW-0413">Isomerase</keyword>
<evidence type="ECO:0000313" key="4">
    <source>
        <dbReference type="Proteomes" id="UP001611548"/>
    </source>
</evidence>
<dbReference type="EMBL" id="JBIRWE010000001">
    <property type="protein sequence ID" value="MFI1963097.1"/>
    <property type="molecule type" value="Genomic_DNA"/>
</dbReference>
<organism evidence="3 4">
    <name type="scientific">Streptomyces pathocidini</name>
    <dbReference type="NCBI Taxonomy" id="1650571"/>
    <lineage>
        <taxon>Bacteria</taxon>
        <taxon>Bacillati</taxon>
        <taxon>Actinomycetota</taxon>
        <taxon>Actinomycetes</taxon>
        <taxon>Kitasatosporales</taxon>
        <taxon>Streptomycetaceae</taxon>
        <taxon>Streptomyces</taxon>
    </lineage>
</organism>
<protein>
    <submittedName>
        <fullName evidence="3">Sugar phosphate isomerase/epimerase family protein</fullName>
    </submittedName>
</protein>
<evidence type="ECO:0000256" key="1">
    <source>
        <dbReference type="SAM" id="MobiDB-lite"/>
    </source>
</evidence>
<dbReference type="InterPro" id="IPR006311">
    <property type="entry name" value="TAT_signal"/>
</dbReference>
<dbReference type="Proteomes" id="UP001611548">
    <property type="component" value="Unassembled WGS sequence"/>
</dbReference>
<dbReference type="PANTHER" id="PTHR12110">
    <property type="entry name" value="HYDROXYPYRUVATE ISOMERASE"/>
    <property type="match status" value="1"/>
</dbReference>
<dbReference type="InterPro" id="IPR050312">
    <property type="entry name" value="IolE/XylAMocC-like"/>
</dbReference>
<dbReference type="Pfam" id="PF01261">
    <property type="entry name" value="AP_endonuc_2"/>
    <property type="match status" value="1"/>
</dbReference>
<accession>A0ABW7UKA0</accession>
<feature type="domain" description="Xylose isomerase-like TIM barrel" evidence="2">
    <location>
        <begin position="108"/>
        <end position="325"/>
    </location>
</feature>
<dbReference type="InterPro" id="IPR036237">
    <property type="entry name" value="Xyl_isomerase-like_sf"/>
</dbReference>
<name>A0ABW7UKA0_9ACTN</name>
<proteinExistence type="predicted"/>
<gene>
    <name evidence="3" type="ORF">ACH429_02960</name>
</gene>
<dbReference type="InterPro" id="IPR013022">
    <property type="entry name" value="Xyl_isomerase-like_TIM-brl"/>
</dbReference>
<dbReference type="PROSITE" id="PS51318">
    <property type="entry name" value="TAT"/>
    <property type="match status" value="1"/>
</dbReference>